<dbReference type="Pfam" id="PF02837">
    <property type="entry name" value="Glyco_hydro_2_N"/>
    <property type="match status" value="1"/>
</dbReference>
<keyword evidence="8" id="KW-1185">Reference proteome</keyword>
<dbReference type="Pfam" id="PF02836">
    <property type="entry name" value="Glyco_hydro_2_C"/>
    <property type="match status" value="1"/>
</dbReference>
<dbReference type="Gene3D" id="2.60.120.260">
    <property type="entry name" value="Galactose-binding domain-like"/>
    <property type="match status" value="1"/>
</dbReference>
<evidence type="ECO:0000313" key="8">
    <source>
        <dbReference type="Proteomes" id="UP001500618"/>
    </source>
</evidence>
<dbReference type="PANTHER" id="PTHR42732">
    <property type="entry name" value="BETA-GALACTOSIDASE"/>
    <property type="match status" value="1"/>
</dbReference>
<keyword evidence="3" id="KW-0326">Glycosidase</keyword>
<dbReference type="InterPro" id="IPR036156">
    <property type="entry name" value="Beta-gal/glucu_dom_sf"/>
</dbReference>
<evidence type="ECO:0000256" key="2">
    <source>
        <dbReference type="ARBA" id="ARBA00022801"/>
    </source>
</evidence>
<dbReference type="EMBL" id="BAAANY010000002">
    <property type="protein sequence ID" value="GAA1661442.1"/>
    <property type="molecule type" value="Genomic_DNA"/>
</dbReference>
<dbReference type="Proteomes" id="UP001500618">
    <property type="component" value="Unassembled WGS sequence"/>
</dbReference>
<evidence type="ECO:0000259" key="4">
    <source>
        <dbReference type="Pfam" id="PF00703"/>
    </source>
</evidence>
<dbReference type="PANTHER" id="PTHR42732:SF4">
    <property type="entry name" value="BETA-MANNOSIDASE"/>
    <property type="match status" value="1"/>
</dbReference>
<name>A0ABN2FX75_9ACTN</name>
<dbReference type="SUPFAM" id="SSF49303">
    <property type="entry name" value="beta-Galactosidase/glucuronidase domain"/>
    <property type="match status" value="1"/>
</dbReference>
<dbReference type="InterPro" id="IPR013783">
    <property type="entry name" value="Ig-like_fold"/>
</dbReference>
<dbReference type="Gene3D" id="2.60.40.10">
    <property type="entry name" value="Immunoglobulins"/>
    <property type="match status" value="1"/>
</dbReference>
<evidence type="ECO:0000256" key="1">
    <source>
        <dbReference type="ARBA" id="ARBA00007401"/>
    </source>
</evidence>
<feature type="domain" description="Glycoside hydrolase family 2 catalytic" evidence="5">
    <location>
        <begin position="346"/>
        <end position="542"/>
    </location>
</feature>
<gene>
    <name evidence="7" type="ORF">GCM10009765_08710</name>
</gene>
<comment type="caution">
    <text evidence="7">The sequence shown here is derived from an EMBL/GenBank/DDBJ whole genome shotgun (WGS) entry which is preliminary data.</text>
</comment>
<dbReference type="Pfam" id="PF00703">
    <property type="entry name" value="Glyco_hydro_2"/>
    <property type="match status" value="1"/>
</dbReference>
<dbReference type="SUPFAM" id="SSF49785">
    <property type="entry name" value="Galactose-binding domain-like"/>
    <property type="match status" value="1"/>
</dbReference>
<dbReference type="InterPro" id="IPR006104">
    <property type="entry name" value="Glyco_hydro_2_N"/>
</dbReference>
<dbReference type="InterPro" id="IPR006103">
    <property type="entry name" value="Glyco_hydro_2_cat"/>
</dbReference>
<dbReference type="InterPro" id="IPR006102">
    <property type="entry name" value="Ig-like_GH2"/>
</dbReference>
<feature type="domain" description="Glycosyl hydrolases family 2 sugar binding" evidence="6">
    <location>
        <begin position="26"/>
        <end position="154"/>
    </location>
</feature>
<dbReference type="GO" id="GO:0016787">
    <property type="term" value="F:hydrolase activity"/>
    <property type="evidence" value="ECO:0007669"/>
    <property type="project" value="UniProtKB-KW"/>
</dbReference>
<dbReference type="Gene3D" id="3.20.20.80">
    <property type="entry name" value="Glycosidases"/>
    <property type="match status" value="1"/>
</dbReference>
<evidence type="ECO:0000259" key="6">
    <source>
        <dbReference type="Pfam" id="PF02837"/>
    </source>
</evidence>
<proteinExistence type="inferred from homology"/>
<dbReference type="SUPFAM" id="SSF51445">
    <property type="entry name" value="(Trans)glycosidases"/>
    <property type="match status" value="1"/>
</dbReference>
<reference evidence="7 8" key="1">
    <citation type="journal article" date="2019" name="Int. J. Syst. Evol. Microbiol.">
        <title>The Global Catalogue of Microorganisms (GCM) 10K type strain sequencing project: providing services to taxonomists for standard genome sequencing and annotation.</title>
        <authorList>
            <consortium name="The Broad Institute Genomics Platform"/>
            <consortium name="The Broad Institute Genome Sequencing Center for Infectious Disease"/>
            <person name="Wu L."/>
            <person name="Ma J."/>
        </authorList>
    </citation>
    <scope>NUCLEOTIDE SEQUENCE [LARGE SCALE GENOMIC DNA]</scope>
    <source>
        <strain evidence="7 8">JCM 14718</strain>
    </source>
</reference>
<sequence>MVSNPPSHRPRPEYPRPQLRRDRWSSLNGEWAFGFDDDGVGLREQWFALTAQELAGTQLDQRILVPYAPQSKLSGIASDGQHDLVWYARTVTRPGDARPGDRIFLHFGAADYHATVWVNGIQVADHQGGHTPFSADITDALDAEGATSTLVVRVADQMTALDLPRGKQYWLPQSEGIFYTPTTGIWQSVWLEPVAPLHLTELHLTPDLDTGAAALEIALAGDTSEARVELHLSLHGEPVRVETLTADGPRTQHTLTVRRLDVAAPGGNVGGWNGFAVWSPEQPDLYDLRIRVYSPDGILADEVESYFGMRSIEAKDGKVLLNGRPYFQRLVLDQGYFPGGVLTAPSDDDLRRDIELAKELGFNGARKHQKVEDPRWLYWADRLGFLVWGEMANAYAYSRDYVGRITSEWQEVVRRDHNHPCIVAWVPMNESWAVPQLDTDERQRAHLRAMYHLTRSLDVSRLVVSNDGWQHADTDLLTLHDYRTGEVVAVNYRSPAEAVAAESASMPAFVPGSSYSGQPILLTECGGIAFAVDGGGWGYTTAEEPEEFLASYRQLIEAIVGTPAVQGFCYTQLTDVEQEINGLTTFERVPKVDTHRLREITELPRP</sequence>
<keyword evidence="2 7" id="KW-0378">Hydrolase</keyword>
<evidence type="ECO:0000313" key="7">
    <source>
        <dbReference type="EMBL" id="GAA1661442.1"/>
    </source>
</evidence>
<protein>
    <submittedName>
        <fullName evidence="7">Glycoside hydrolase family 2 TIM barrel-domain containing protein</fullName>
    </submittedName>
</protein>
<dbReference type="InterPro" id="IPR017853">
    <property type="entry name" value="GH"/>
</dbReference>
<evidence type="ECO:0000256" key="3">
    <source>
        <dbReference type="ARBA" id="ARBA00023295"/>
    </source>
</evidence>
<accession>A0ABN2FX75</accession>
<feature type="domain" description="Glycoside hydrolase family 2 immunoglobulin-like beta-sandwich" evidence="4">
    <location>
        <begin position="198"/>
        <end position="310"/>
    </location>
</feature>
<organism evidence="7 8">
    <name type="scientific">Fodinicola feengrottensis</name>
    <dbReference type="NCBI Taxonomy" id="435914"/>
    <lineage>
        <taxon>Bacteria</taxon>
        <taxon>Bacillati</taxon>
        <taxon>Actinomycetota</taxon>
        <taxon>Actinomycetes</taxon>
        <taxon>Mycobacteriales</taxon>
        <taxon>Fodinicola</taxon>
    </lineage>
</organism>
<dbReference type="InterPro" id="IPR051913">
    <property type="entry name" value="GH2_Domain-Containing"/>
</dbReference>
<comment type="similarity">
    <text evidence="1">Belongs to the glycosyl hydrolase 2 family.</text>
</comment>
<evidence type="ECO:0000259" key="5">
    <source>
        <dbReference type="Pfam" id="PF02836"/>
    </source>
</evidence>
<dbReference type="InterPro" id="IPR008979">
    <property type="entry name" value="Galactose-bd-like_sf"/>
</dbReference>